<gene>
    <name evidence="1" type="ordered locus">Cyan7822_2600</name>
    <name evidence="2" type="ordered locus">Cyan7822_3278</name>
    <name evidence="3" type="ordered locus">Cyan7822_4514</name>
</gene>
<dbReference type="Proteomes" id="UP000008206">
    <property type="component" value="Chromosome"/>
</dbReference>
<keyword evidence="4" id="KW-1185">Reference proteome</keyword>
<organism evidence="2 4">
    <name type="scientific">Gloeothece verrucosa (strain PCC 7822)</name>
    <name type="common">Cyanothece sp. (strain PCC 7822)</name>
    <dbReference type="NCBI Taxonomy" id="497965"/>
    <lineage>
        <taxon>Bacteria</taxon>
        <taxon>Bacillati</taxon>
        <taxon>Cyanobacteriota</taxon>
        <taxon>Cyanophyceae</taxon>
        <taxon>Oscillatoriophycideae</taxon>
        <taxon>Chroococcales</taxon>
        <taxon>Aphanothecaceae</taxon>
        <taxon>Gloeothece</taxon>
        <taxon>Gloeothece verrucosa</taxon>
    </lineage>
</organism>
<proteinExistence type="predicted"/>
<evidence type="ECO:0000313" key="3">
    <source>
        <dbReference type="EMBL" id="ADN16424.1"/>
    </source>
</evidence>
<dbReference type="EMBL" id="CP002198">
    <property type="protein sequence ID" value="ADN16424.1"/>
    <property type="molecule type" value="Genomic_DNA"/>
</dbReference>
<name>E0UCN4_GLOV7</name>
<evidence type="ECO:0000313" key="4">
    <source>
        <dbReference type="Proteomes" id="UP000008206"/>
    </source>
</evidence>
<sequence>MEIRITGTQLEVEVMMAIFAVLAAPQKGLISYTTNGKFYPRRLEPGRFSVYLDNVNVHEPTGR</sequence>
<dbReference type="EMBL" id="CP002198">
    <property type="protein sequence ID" value="ADN14571.1"/>
    <property type="molecule type" value="Genomic_DNA"/>
</dbReference>
<dbReference type="STRING" id="497965.Cyan7822_2600"/>
<reference evidence="4" key="2">
    <citation type="journal article" date="2011" name="MBio">
        <title>Novel metabolic attributes of the genus Cyanothece, comprising a group of unicellular nitrogen-fixing Cyanobacteria.</title>
        <authorList>
            <person name="Bandyopadhyay A."/>
            <person name="Elvitigala T."/>
            <person name="Welsh E."/>
            <person name="Stockel J."/>
            <person name="Liberton M."/>
            <person name="Min H."/>
            <person name="Sherman L.A."/>
            <person name="Pakrasi H.B."/>
        </authorList>
    </citation>
    <scope>NUCLEOTIDE SEQUENCE [LARGE SCALE GENOMIC DNA]</scope>
    <source>
        <strain evidence="4">PCC 7822</strain>
    </source>
</reference>
<reference evidence="2" key="1">
    <citation type="submission" date="2010-09" db="EMBL/GenBank/DDBJ databases">
        <title>Complete sequence of Chromosome of Cyanothece sp. PCC 7822.</title>
        <authorList>
            <consortium name="US DOE Joint Genome Institute"/>
            <person name="Lucas S."/>
            <person name="Copeland A."/>
            <person name="Lapidus A."/>
            <person name="Cheng J.-F."/>
            <person name="Bruce D."/>
            <person name="Goodwin L."/>
            <person name="Pitluck S."/>
            <person name="Saunders E."/>
            <person name="Brettin T."/>
            <person name="Detter J.C."/>
            <person name="Han C."/>
            <person name="Land M."/>
            <person name="Hauser L."/>
            <person name="Chang Y.-J."/>
            <person name="Jeffries C."/>
            <person name="Kyrpides N."/>
            <person name="Ivanova N."/>
            <person name="Mikhailova N."/>
            <person name="Pakrasi H."/>
            <person name="Sherman L."/>
            <person name="Woyke T."/>
        </authorList>
    </citation>
    <scope>NUCLEOTIDE SEQUENCE</scope>
    <source>
        <strain evidence="2">PCC 7822</strain>
    </source>
</reference>
<dbReference type="EMBL" id="CP002198">
    <property type="protein sequence ID" value="ADN15228.1"/>
    <property type="molecule type" value="Genomic_DNA"/>
</dbReference>
<dbReference type="KEGG" id="cyj:Cyan7822_2600"/>
<accession>E0UCN4</accession>
<dbReference type="HOGENOM" id="CLU_2878368_0_0_3"/>
<protein>
    <submittedName>
        <fullName evidence="2">Uncharacterized protein</fullName>
    </submittedName>
</protein>
<evidence type="ECO:0000313" key="2">
    <source>
        <dbReference type="EMBL" id="ADN15228.1"/>
    </source>
</evidence>
<dbReference type="KEGG" id="cyj:Cyan7822_4514"/>
<dbReference type="AlphaFoldDB" id="E0UCN4"/>
<dbReference type="KEGG" id="cyj:Cyan7822_3278"/>
<evidence type="ECO:0000313" key="1">
    <source>
        <dbReference type="EMBL" id="ADN14571.1"/>
    </source>
</evidence>
<dbReference type="RefSeq" id="WP_013322676.1">
    <property type="nucleotide sequence ID" value="NC_014501.1"/>
</dbReference>